<dbReference type="Gene3D" id="2.40.170.20">
    <property type="entry name" value="TonB-dependent receptor, beta-barrel domain"/>
    <property type="match status" value="1"/>
</dbReference>
<evidence type="ECO:0000256" key="9">
    <source>
        <dbReference type="ARBA" id="ARBA00023136"/>
    </source>
</evidence>
<keyword evidence="4" id="KW-0410">Iron transport</keyword>
<accession>A0A0S3EYT0</accession>
<keyword evidence="8 12" id="KW-0798">TonB box</keyword>
<evidence type="ECO:0000259" key="14">
    <source>
        <dbReference type="Pfam" id="PF00593"/>
    </source>
</evidence>
<dbReference type="EMBL" id="CP013264">
    <property type="protein sequence ID" value="ALR20600.1"/>
    <property type="molecule type" value="Genomic_DNA"/>
</dbReference>
<keyword evidence="9 11" id="KW-0472">Membrane</keyword>
<dbReference type="Pfam" id="PF00593">
    <property type="entry name" value="TonB_dep_Rec_b-barrel"/>
    <property type="match status" value="1"/>
</dbReference>
<dbReference type="RefSeq" id="WP_082635169.1">
    <property type="nucleotide sequence ID" value="NZ_CP013264.1"/>
</dbReference>
<dbReference type="KEGG" id="sbd:ATN00_10060"/>
<dbReference type="PANTHER" id="PTHR32552:SF81">
    <property type="entry name" value="TONB-DEPENDENT OUTER MEMBRANE RECEPTOR"/>
    <property type="match status" value="1"/>
</dbReference>
<keyword evidence="10 11" id="KW-0998">Cell outer membrane</keyword>
<evidence type="ECO:0000256" key="3">
    <source>
        <dbReference type="ARBA" id="ARBA00022452"/>
    </source>
</evidence>
<dbReference type="PROSITE" id="PS52016">
    <property type="entry name" value="TONB_DEPENDENT_REC_3"/>
    <property type="match status" value="1"/>
</dbReference>
<dbReference type="STRING" id="1332080.ATN00_10060"/>
<evidence type="ECO:0000256" key="6">
    <source>
        <dbReference type="ARBA" id="ARBA00023004"/>
    </source>
</evidence>
<keyword evidence="2 11" id="KW-0813">Transport</keyword>
<evidence type="ECO:0000256" key="8">
    <source>
        <dbReference type="ARBA" id="ARBA00023077"/>
    </source>
</evidence>
<dbReference type="GO" id="GO:0006826">
    <property type="term" value="P:iron ion transport"/>
    <property type="evidence" value="ECO:0007669"/>
    <property type="project" value="UniProtKB-KW"/>
</dbReference>
<dbReference type="InterPro" id="IPR000531">
    <property type="entry name" value="Beta-barrel_TonB"/>
</dbReference>
<gene>
    <name evidence="16" type="ORF">ATN00_10060</name>
</gene>
<evidence type="ECO:0000256" key="7">
    <source>
        <dbReference type="ARBA" id="ARBA00023065"/>
    </source>
</evidence>
<keyword evidence="6" id="KW-0408">Iron</keyword>
<dbReference type="InterPro" id="IPR036942">
    <property type="entry name" value="Beta-barrel_TonB_sf"/>
</dbReference>
<evidence type="ECO:0000256" key="2">
    <source>
        <dbReference type="ARBA" id="ARBA00022448"/>
    </source>
</evidence>
<organism evidence="16 17">
    <name type="scientific">Sphingobium baderi</name>
    <dbReference type="NCBI Taxonomy" id="1332080"/>
    <lineage>
        <taxon>Bacteria</taxon>
        <taxon>Pseudomonadati</taxon>
        <taxon>Pseudomonadota</taxon>
        <taxon>Alphaproteobacteria</taxon>
        <taxon>Sphingomonadales</taxon>
        <taxon>Sphingomonadaceae</taxon>
        <taxon>Sphingobium</taxon>
    </lineage>
</organism>
<dbReference type="InterPro" id="IPR039426">
    <property type="entry name" value="TonB-dep_rcpt-like"/>
</dbReference>
<proteinExistence type="inferred from homology"/>
<keyword evidence="17" id="KW-1185">Reference proteome</keyword>
<evidence type="ECO:0000256" key="4">
    <source>
        <dbReference type="ARBA" id="ARBA00022496"/>
    </source>
</evidence>
<dbReference type="OrthoDB" id="7177879at2"/>
<dbReference type="AlphaFoldDB" id="A0A0S3EYT0"/>
<dbReference type="PANTHER" id="PTHR32552">
    <property type="entry name" value="FERRICHROME IRON RECEPTOR-RELATED"/>
    <property type="match status" value="1"/>
</dbReference>
<reference evidence="16 17" key="1">
    <citation type="submission" date="2015-11" db="EMBL/GenBank/DDBJ databases">
        <title>A Two-component Flavoprotein Monooxygenase System MeaXY Responsible for para-Hydroxylation of 2-Methyl-6-ethylaniline and 2,6-Diethylaniline in Sphingobium baderi DE-13.</title>
        <authorList>
            <person name="Cheng M."/>
            <person name="Meng Q."/>
            <person name="Yang Y."/>
            <person name="Chu C."/>
            <person name="Yan X."/>
            <person name="He J."/>
            <person name="Li S."/>
        </authorList>
    </citation>
    <scope>NUCLEOTIDE SEQUENCE [LARGE SCALE GENOMIC DNA]</scope>
    <source>
        <strain evidence="16 17">DE-13</strain>
    </source>
</reference>
<feature type="signal peptide" evidence="13">
    <location>
        <begin position="1"/>
        <end position="30"/>
    </location>
</feature>
<keyword evidence="13" id="KW-0732">Signal</keyword>
<evidence type="ECO:0000256" key="12">
    <source>
        <dbReference type="RuleBase" id="RU003357"/>
    </source>
</evidence>
<comment type="similarity">
    <text evidence="11 12">Belongs to the TonB-dependent receptor family.</text>
</comment>
<evidence type="ECO:0000256" key="13">
    <source>
        <dbReference type="SAM" id="SignalP"/>
    </source>
</evidence>
<evidence type="ECO:0000313" key="17">
    <source>
        <dbReference type="Proteomes" id="UP000056968"/>
    </source>
</evidence>
<feature type="chain" id="PRO_5006611764" description="TonB-dependent receptor" evidence="13">
    <location>
        <begin position="31"/>
        <end position="761"/>
    </location>
</feature>
<evidence type="ECO:0008006" key="18">
    <source>
        <dbReference type="Google" id="ProtNLM"/>
    </source>
</evidence>
<comment type="subcellular location">
    <subcellularLocation>
        <location evidence="1 11">Cell outer membrane</location>
        <topology evidence="1 11">Multi-pass membrane protein</topology>
    </subcellularLocation>
</comment>
<evidence type="ECO:0000256" key="11">
    <source>
        <dbReference type="PROSITE-ProRule" id="PRU01360"/>
    </source>
</evidence>
<feature type="domain" description="TonB-dependent receptor-like beta-barrel" evidence="14">
    <location>
        <begin position="335"/>
        <end position="720"/>
    </location>
</feature>
<protein>
    <recommendedName>
        <fullName evidence="18">TonB-dependent receptor</fullName>
    </recommendedName>
</protein>
<feature type="domain" description="TonB-dependent receptor plug" evidence="15">
    <location>
        <begin position="70"/>
        <end position="168"/>
    </location>
</feature>
<dbReference type="InterPro" id="IPR012910">
    <property type="entry name" value="Plug_dom"/>
</dbReference>
<evidence type="ECO:0000256" key="10">
    <source>
        <dbReference type="ARBA" id="ARBA00023237"/>
    </source>
</evidence>
<dbReference type="Pfam" id="PF07715">
    <property type="entry name" value="Plug"/>
    <property type="match status" value="1"/>
</dbReference>
<dbReference type="SUPFAM" id="SSF56935">
    <property type="entry name" value="Porins"/>
    <property type="match status" value="1"/>
</dbReference>
<name>A0A0S3EYT0_9SPHN</name>
<evidence type="ECO:0000256" key="1">
    <source>
        <dbReference type="ARBA" id="ARBA00004571"/>
    </source>
</evidence>
<keyword evidence="5 11" id="KW-0812">Transmembrane</keyword>
<evidence type="ECO:0000313" key="16">
    <source>
        <dbReference type="EMBL" id="ALR20600.1"/>
    </source>
</evidence>
<evidence type="ECO:0000259" key="15">
    <source>
        <dbReference type="Pfam" id="PF07715"/>
    </source>
</evidence>
<keyword evidence="3 11" id="KW-1134">Transmembrane beta strand</keyword>
<keyword evidence="7" id="KW-0406">Ion transport</keyword>
<dbReference type="Proteomes" id="UP000056968">
    <property type="component" value="Chromosome"/>
</dbReference>
<evidence type="ECO:0000256" key="5">
    <source>
        <dbReference type="ARBA" id="ARBA00022692"/>
    </source>
</evidence>
<sequence length="761" mass="82429">MMNAALSSSVIARLALMAGCSVVAVGTAAAQTGSSASKDTSAAQTPTDATNLANPMADIIVVARRSEERLQSVPLSITAVSNAQLSATTVTTGTDLQKLVPTLNVGVSIFGSSQQYSLRGVRTGVVTYFNEVPVSTSAADLQLWDLQSVQAIAGPQGTLFGRNSTGGAVLFVPQRPKDEFGGYVDGRIGSYNLREVTGVINVPIADVLKVRLGVQRTKRDALTKNISGPDMNTQDRTVVRASVLFEPTSWLSNYTVFLYSHRDERPLAQISGSDGVVVSCPTSIPSCVYGATYNEELLDQHARGIRTVSIPLDTRQYDEPWLLTNILSAQAGDITFKYIAGYGGNKQDQFTSQLSIALPVIVGDNESKSRQHTHELEILGSMFDNRLTWVGGLYYWKNRSNSLNRYLLFAPAGTVLSDLTTQQTGGIDQQISKAVYGQATFAATDRLKLTAGVRYTKDKQLTNQVGYSPGLQCNLPDFPNVDLTTCHQRITSTSDAVTYNFSVDYELSDKVLVYATTRKGYNAGGFNANINDPKLEIVKPEYIRDYEAGVKADWNLGLVPIRTNISAFLSKYKDIQRTTSLILDDLVVTGNFNAAAATIYGGQIEVLARPVTGFDLQASYGYLQTKYDSFDNPLVGNLTGNKFAQAPTHTLHLAGTYTYPLSVGELVANASYGYTSSVTFADDNITTPGNTARGYGLVDARLSWNNVAGLGIDASVYVKNATNKKYILNATDRTTPFGFVSRLYGDQRTVGLQVRYSFGDR</sequence>
<dbReference type="GO" id="GO:0009279">
    <property type="term" value="C:cell outer membrane"/>
    <property type="evidence" value="ECO:0007669"/>
    <property type="project" value="UniProtKB-SubCell"/>
</dbReference>